<dbReference type="AlphaFoldDB" id="A0A285P8D6"/>
<protein>
    <submittedName>
        <fullName evidence="5">DNA-binding transcriptional regulator, MerR family</fullName>
    </submittedName>
</protein>
<dbReference type="PROSITE" id="PS50937">
    <property type="entry name" value="HTH_MERR_2"/>
    <property type="match status" value="1"/>
</dbReference>
<dbReference type="SUPFAM" id="SSF46955">
    <property type="entry name" value="Putative DNA-binding domain"/>
    <property type="match status" value="1"/>
</dbReference>
<dbReference type="PANTHER" id="PTHR30204:SF94">
    <property type="entry name" value="HEAVY METAL-DEPENDENT TRANSCRIPTIONAL REGULATOR HI_0293-RELATED"/>
    <property type="match status" value="1"/>
</dbReference>
<dbReference type="SMART" id="SM00422">
    <property type="entry name" value="HTH_MERR"/>
    <property type="match status" value="1"/>
</dbReference>
<dbReference type="PANTHER" id="PTHR30204">
    <property type="entry name" value="REDOX-CYCLING DRUG-SENSING TRANSCRIPTIONAL ACTIVATOR SOXR"/>
    <property type="match status" value="1"/>
</dbReference>
<sequence length="249" mass="29380">MQSLTSGELAKLFHLKKYTIRHYEVQQLIKPAYIDGNGYHMYGEAEVYSMAHILLLKDLGFSLKEIKNSLENGLDHTETFPAVLARVEDEIMRLSALKRKVQNIMELRQSESHRLLAETKETRYYTYISAEYLDEYYNLNLKKLAQCKEYISHIFDEISYAVMENGSNIKVMYETNSSEADQILNEGVYYSKKIYVAQEEELEREIQLFYNELAQMDILFEERLFIHEEAYLSTFYKQSLVYSLEVKAK</sequence>
<evidence type="ECO:0000256" key="3">
    <source>
        <dbReference type="ARBA" id="ARBA00023163"/>
    </source>
</evidence>
<dbReference type="Pfam" id="PF13411">
    <property type="entry name" value="MerR_1"/>
    <property type="match status" value="1"/>
</dbReference>
<name>A0A285P8D6_9BACI</name>
<evidence type="ECO:0000313" key="6">
    <source>
        <dbReference type="Proteomes" id="UP000219356"/>
    </source>
</evidence>
<dbReference type="GO" id="GO:0003700">
    <property type="term" value="F:DNA-binding transcription factor activity"/>
    <property type="evidence" value="ECO:0007669"/>
    <property type="project" value="InterPro"/>
</dbReference>
<evidence type="ECO:0000313" key="5">
    <source>
        <dbReference type="EMBL" id="SNZ17527.1"/>
    </source>
</evidence>
<dbReference type="EMBL" id="OBEK01000006">
    <property type="protein sequence ID" value="SNZ17527.1"/>
    <property type="molecule type" value="Genomic_DNA"/>
</dbReference>
<dbReference type="InterPro" id="IPR009061">
    <property type="entry name" value="DNA-bd_dom_put_sf"/>
</dbReference>
<dbReference type="Gene3D" id="1.10.1660.10">
    <property type="match status" value="1"/>
</dbReference>
<dbReference type="InterPro" id="IPR000551">
    <property type="entry name" value="MerR-type_HTH_dom"/>
</dbReference>
<accession>A0A285P8D6</accession>
<dbReference type="RefSeq" id="WP_097043464.1">
    <property type="nucleotide sequence ID" value="NZ_OBEK01000006.1"/>
</dbReference>
<dbReference type="OrthoDB" id="1894615at2"/>
<feature type="domain" description="HTH merR-type" evidence="4">
    <location>
        <begin position="3"/>
        <end position="72"/>
    </location>
</feature>
<proteinExistence type="predicted"/>
<keyword evidence="3" id="KW-0804">Transcription</keyword>
<evidence type="ECO:0000256" key="1">
    <source>
        <dbReference type="ARBA" id="ARBA00023015"/>
    </source>
</evidence>
<evidence type="ECO:0000256" key="2">
    <source>
        <dbReference type="ARBA" id="ARBA00023125"/>
    </source>
</evidence>
<keyword evidence="6" id="KW-1185">Reference proteome</keyword>
<reference evidence="6" key="1">
    <citation type="submission" date="2017-09" db="EMBL/GenBank/DDBJ databases">
        <authorList>
            <person name="Varghese N."/>
            <person name="Submissions S."/>
        </authorList>
    </citation>
    <scope>NUCLEOTIDE SEQUENCE [LARGE SCALE GENOMIC DNA]</scope>
    <source>
        <strain evidence="6">CGMCC 1.8913</strain>
    </source>
</reference>
<dbReference type="InterPro" id="IPR047057">
    <property type="entry name" value="MerR_fam"/>
</dbReference>
<keyword evidence="1" id="KW-0805">Transcription regulation</keyword>
<gene>
    <name evidence="5" type="ORF">SAMN05421503_3274</name>
</gene>
<keyword evidence="2 5" id="KW-0238">DNA-binding</keyword>
<dbReference type="GO" id="GO:0003677">
    <property type="term" value="F:DNA binding"/>
    <property type="evidence" value="ECO:0007669"/>
    <property type="project" value="UniProtKB-KW"/>
</dbReference>
<evidence type="ECO:0000259" key="4">
    <source>
        <dbReference type="PROSITE" id="PS50937"/>
    </source>
</evidence>
<organism evidence="5 6">
    <name type="scientific">Terribacillus aidingensis</name>
    <dbReference type="NCBI Taxonomy" id="586416"/>
    <lineage>
        <taxon>Bacteria</taxon>
        <taxon>Bacillati</taxon>
        <taxon>Bacillota</taxon>
        <taxon>Bacilli</taxon>
        <taxon>Bacillales</taxon>
        <taxon>Bacillaceae</taxon>
        <taxon>Terribacillus</taxon>
    </lineage>
</organism>
<dbReference type="Proteomes" id="UP000219356">
    <property type="component" value="Unassembled WGS sequence"/>
</dbReference>